<evidence type="ECO:0000313" key="1">
    <source>
        <dbReference type="EMBL" id="MFC4353016.1"/>
    </source>
</evidence>
<dbReference type="EMBL" id="JBHSCW010000010">
    <property type="protein sequence ID" value="MFC4353016.1"/>
    <property type="molecule type" value="Genomic_DNA"/>
</dbReference>
<sequence length="196" mass="20493">MATGGMMRKRSRRAGLLTVGPLATAVLVGGVLLSGGAAADELQQLGTIEASIDGSQGRWETLAVPAEGAATANYRITGATTSIAIQGHDPDAEHMRQNVLNLEVRLVGEEADAEILGAGVNLFPDGLENPFYVSDAEGAGASVTFEHLDLGAEEGVAAGRFTATICRRESIKAEADPDACREVEGRFDTELRVLKD</sequence>
<evidence type="ECO:0000313" key="2">
    <source>
        <dbReference type="Proteomes" id="UP001595799"/>
    </source>
</evidence>
<proteinExistence type="predicted"/>
<accession>A0ABV8UP15</accession>
<dbReference type="Proteomes" id="UP001595799">
    <property type="component" value="Unassembled WGS sequence"/>
</dbReference>
<protein>
    <submittedName>
        <fullName evidence="1">Uncharacterized protein</fullName>
    </submittedName>
</protein>
<gene>
    <name evidence="1" type="ORF">ACFOW6_15810</name>
</gene>
<organism evidence="1 2">
    <name type="scientific">Fodinicurvata halophila</name>
    <dbReference type="NCBI Taxonomy" id="1419723"/>
    <lineage>
        <taxon>Bacteria</taxon>
        <taxon>Pseudomonadati</taxon>
        <taxon>Pseudomonadota</taxon>
        <taxon>Alphaproteobacteria</taxon>
        <taxon>Rhodospirillales</taxon>
        <taxon>Rhodovibrionaceae</taxon>
        <taxon>Fodinicurvata</taxon>
    </lineage>
</organism>
<name>A0ABV8UP15_9PROT</name>
<comment type="caution">
    <text evidence="1">The sequence shown here is derived from an EMBL/GenBank/DDBJ whole genome shotgun (WGS) entry which is preliminary data.</text>
</comment>
<keyword evidence="2" id="KW-1185">Reference proteome</keyword>
<reference evidence="2" key="1">
    <citation type="journal article" date="2019" name="Int. J. Syst. Evol. Microbiol.">
        <title>The Global Catalogue of Microorganisms (GCM) 10K type strain sequencing project: providing services to taxonomists for standard genome sequencing and annotation.</title>
        <authorList>
            <consortium name="The Broad Institute Genomics Platform"/>
            <consortium name="The Broad Institute Genome Sequencing Center for Infectious Disease"/>
            <person name="Wu L."/>
            <person name="Ma J."/>
        </authorList>
    </citation>
    <scope>NUCLEOTIDE SEQUENCE [LARGE SCALE GENOMIC DNA]</scope>
    <source>
        <strain evidence="2">CECT 8472</strain>
    </source>
</reference>
<dbReference type="RefSeq" id="WP_382423391.1">
    <property type="nucleotide sequence ID" value="NZ_JBHSCW010000010.1"/>
</dbReference>